<organism evidence="2 3">
    <name type="scientific">Iris pallida</name>
    <name type="common">Sweet iris</name>
    <dbReference type="NCBI Taxonomy" id="29817"/>
    <lineage>
        <taxon>Eukaryota</taxon>
        <taxon>Viridiplantae</taxon>
        <taxon>Streptophyta</taxon>
        <taxon>Embryophyta</taxon>
        <taxon>Tracheophyta</taxon>
        <taxon>Spermatophyta</taxon>
        <taxon>Magnoliopsida</taxon>
        <taxon>Liliopsida</taxon>
        <taxon>Asparagales</taxon>
        <taxon>Iridaceae</taxon>
        <taxon>Iridoideae</taxon>
        <taxon>Irideae</taxon>
        <taxon>Iris</taxon>
    </lineage>
</organism>
<accession>A0AAX6GXA3</accession>
<gene>
    <name evidence="2" type="ORF">M6B38_340945</name>
</gene>
<dbReference type="AlphaFoldDB" id="A0AAX6GXA3"/>
<evidence type="ECO:0000256" key="1">
    <source>
        <dbReference type="SAM" id="MobiDB-lite"/>
    </source>
</evidence>
<protein>
    <submittedName>
        <fullName evidence="2">Uncharacterized protein</fullName>
    </submittedName>
</protein>
<reference evidence="2" key="2">
    <citation type="submission" date="2023-04" db="EMBL/GenBank/DDBJ databases">
        <authorList>
            <person name="Bruccoleri R.E."/>
            <person name="Oakeley E.J."/>
            <person name="Faust A.-M."/>
            <person name="Dessus-Babus S."/>
            <person name="Altorfer M."/>
            <person name="Burckhardt D."/>
            <person name="Oertli M."/>
            <person name="Naumann U."/>
            <person name="Petersen F."/>
            <person name="Wong J."/>
        </authorList>
    </citation>
    <scope>NUCLEOTIDE SEQUENCE</scope>
    <source>
        <strain evidence="2">GSM-AAB239-AS_SAM_17_03QT</strain>
        <tissue evidence="2">Leaf</tissue>
    </source>
</reference>
<reference evidence="2" key="1">
    <citation type="journal article" date="2023" name="GigaByte">
        <title>Genome assembly of the bearded iris, Iris pallida Lam.</title>
        <authorList>
            <person name="Bruccoleri R.E."/>
            <person name="Oakeley E.J."/>
            <person name="Faust A.M.E."/>
            <person name="Altorfer M."/>
            <person name="Dessus-Babus S."/>
            <person name="Burckhardt D."/>
            <person name="Oertli M."/>
            <person name="Naumann U."/>
            <person name="Petersen F."/>
            <person name="Wong J."/>
        </authorList>
    </citation>
    <scope>NUCLEOTIDE SEQUENCE</scope>
    <source>
        <strain evidence="2">GSM-AAB239-AS_SAM_17_03QT</strain>
    </source>
</reference>
<dbReference type="Proteomes" id="UP001140949">
    <property type="component" value="Unassembled WGS sequence"/>
</dbReference>
<comment type="caution">
    <text evidence="2">The sequence shown here is derived from an EMBL/GenBank/DDBJ whole genome shotgun (WGS) entry which is preliminary data.</text>
</comment>
<sequence length="79" mass="9252">MTLQARRRYYPSGFSTFEARTREFLTCDGFPTSLDRRSGSLSHRHTSPARPRCRKAHVRQRGRGGDRYGYLRGSPRRHL</sequence>
<evidence type="ECO:0000313" key="2">
    <source>
        <dbReference type="EMBL" id="KAJ6833133.1"/>
    </source>
</evidence>
<feature type="compositionally biased region" description="Basic residues" evidence="1">
    <location>
        <begin position="42"/>
        <end position="62"/>
    </location>
</feature>
<proteinExistence type="predicted"/>
<name>A0AAX6GXA3_IRIPA</name>
<feature type="region of interest" description="Disordered" evidence="1">
    <location>
        <begin position="35"/>
        <end position="79"/>
    </location>
</feature>
<keyword evidence="3" id="KW-1185">Reference proteome</keyword>
<dbReference type="EMBL" id="JANAVB010015400">
    <property type="protein sequence ID" value="KAJ6833133.1"/>
    <property type="molecule type" value="Genomic_DNA"/>
</dbReference>
<evidence type="ECO:0000313" key="3">
    <source>
        <dbReference type="Proteomes" id="UP001140949"/>
    </source>
</evidence>